<reference evidence="2" key="1">
    <citation type="submission" date="2009-08" db="EMBL/GenBank/DDBJ databases">
        <title>The complete genome of Chitinophaga pinensis DSM 2588.</title>
        <authorList>
            <consortium name="US DOE Joint Genome Institute (JGI-PGF)"/>
            <person name="Lucas S."/>
            <person name="Copeland A."/>
            <person name="Lapidus A."/>
            <person name="Glavina del Rio T."/>
            <person name="Dalin E."/>
            <person name="Tice H."/>
            <person name="Bruce D."/>
            <person name="Goodwin L."/>
            <person name="Pitluck S."/>
            <person name="Kyrpides N."/>
            <person name="Mavromatis K."/>
            <person name="Ivanova N."/>
            <person name="Mikhailova N."/>
            <person name="Sims D."/>
            <person name="Meinche L."/>
            <person name="Brettin T."/>
            <person name="Detter J.C."/>
            <person name="Han C."/>
            <person name="Larimer F."/>
            <person name="Land M."/>
            <person name="Hauser L."/>
            <person name="Markowitz V."/>
            <person name="Cheng J.-F."/>
            <person name="Hugenholtz P."/>
            <person name="Woyke T."/>
            <person name="Wu D."/>
            <person name="Spring S."/>
            <person name="Klenk H.-P."/>
            <person name="Eisen J.A."/>
        </authorList>
    </citation>
    <scope>NUCLEOTIDE SEQUENCE [LARGE SCALE GENOMIC DNA]</scope>
    <source>
        <strain evidence="2">ATCC 43595 / DSM 2588 / LMG 13176 / NBRC 15968 / NCIMB 11800 / UQM 2034</strain>
    </source>
</reference>
<evidence type="ECO:0000313" key="2">
    <source>
        <dbReference type="Proteomes" id="UP000002215"/>
    </source>
</evidence>
<organism evidence="1 2">
    <name type="scientific">Chitinophaga pinensis (strain ATCC 43595 / DSM 2588 / LMG 13176 / NBRC 15968 / NCIMB 11800 / UQM 2034)</name>
    <dbReference type="NCBI Taxonomy" id="485918"/>
    <lineage>
        <taxon>Bacteria</taxon>
        <taxon>Pseudomonadati</taxon>
        <taxon>Bacteroidota</taxon>
        <taxon>Chitinophagia</taxon>
        <taxon>Chitinophagales</taxon>
        <taxon>Chitinophagaceae</taxon>
        <taxon>Chitinophaga</taxon>
    </lineage>
</organism>
<name>A0A979G5Q2_CHIPD</name>
<evidence type="ECO:0000313" key="1">
    <source>
        <dbReference type="EMBL" id="ACU61291.1"/>
    </source>
</evidence>
<accession>A0A979G5Q2</accession>
<dbReference type="EMBL" id="CP001699">
    <property type="protein sequence ID" value="ACU61291.1"/>
    <property type="molecule type" value="Genomic_DNA"/>
</dbReference>
<protein>
    <submittedName>
        <fullName evidence="1">Uncharacterized protein</fullName>
    </submittedName>
</protein>
<dbReference type="AlphaFoldDB" id="A0A979G5Q2"/>
<reference evidence="1 2" key="2">
    <citation type="journal article" date="2010" name="Stand. Genomic Sci.">
        <title>Complete genome sequence of Chitinophaga pinensis type strain (UQM 2034).</title>
        <authorList>
            <person name="Glavina Del Rio T."/>
            <person name="Abt B."/>
            <person name="Spring S."/>
            <person name="Lapidus A."/>
            <person name="Nolan M."/>
            <person name="Tice H."/>
            <person name="Copeland A."/>
            <person name="Cheng J.F."/>
            <person name="Chen F."/>
            <person name="Bruce D."/>
            <person name="Goodwin L."/>
            <person name="Pitluck S."/>
            <person name="Ivanova N."/>
            <person name="Mavromatis K."/>
            <person name="Mikhailova N."/>
            <person name="Pati A."/>
            <person name="Chen A."/>
            <person name="Palaniappan K."/>
            <person name="Land M."/>
            <person name="Hauser L."/>
            <person name="Chang Y.J."/>
            <person name="Jeffries C.D."/>
            <person name="Chain P."/>
            <person name="Saunders E."/>
            <person name="Detter J.C."/>
            <person name="Brettin T."/>
            <person name="Rohde M."/>
            <person name="Goker M."/>
            <person name="Bristow J."/>
            <person name="Eisen J.A."/>
            <person name="Markowitz V."/>
            <person name="Hugenholtz P."/>
            <person name="Kyrpides N.C."/>
            <person name="Klenk H.P."/>
            <person name="Lucas S."/>
        </authorList>
    </citation>
    <scope>NUCLEOTIDE SEQUENCE [LARGE SCALE GENOMIC DNA]</scope>
    <source>
        <strain evidence="2">ATCC 43595 / DSM 2588 / LMG 13176 / NBRC 15968 / NCIMB 11800 / UQM 2034</strain>
    </source>
</reference>
<sequence length="79" mass="9128">MGQLIKLGVRTKNCRHKNVELDLDLRHVICQTCGANVDPFEWIVSVAIEEDILEARISRLKQELDGLTKRKYNPNKPKQ</sequence>
<dbReference type="KEGG" id="cpi:Cpin_3829"/>
<dbReference type="Proteomes" id="UP000002215">
    <property type="component" value="Chromosome"/>
</dbReference>
<proteinExistence type="predicted"/>
<gene>
    <name evidence="1" type="ordered locus">Cpin_3829</name>
</gene>